<sequence>MYSAPAVTVWAESWENTVSSENPRYQSPMRLSWIPIAPASPLSISFLPILPIRFLRFNTFSHIPEIWNTGRVCRTRPNSLFPAGPHFLVPPISSFLLTSATEAPSHHHRQGRNKTQRKKVAGSMRSPSRGSCRRSAWFPSNSFAVIDGPVVRFPYLRLHRDRFSPRPISRHAAHRLGQRGLAIYSGLLRL</sequence>
<dbReference type="RefSeq" id="XP_062647943.1">
    <property type="nucleotide sequence ID" value="XM_062787114.1"/>
</dbReference>
<organism evidence="2 3">
    <name type="scientific">Parathielavia appendiculata</name>
    <dbReference type="NCBI Taxonomy" id="2587402"/>
    <lineage>
        <taxon>Eukaryota</taxon>
        <taxon>Fungi</taxon>
        <taxon>Dikarya</taxon>
        <taxon>Ascomycota</taxon>
        <taxon>Pezizomycotina</taxon>
        <taxon>Sordariomycetes</taxon>
        <taxon>Sordariomycetidae</taxon>
        <taxon>Sordariales</taxon>
        <taxon>Chaetomiaceae</taxon>
        <taxon>Parathielavia</taxon>
    </lineage>
</organism>
<evidence type="ECO:0000256" key="1">
    <source>
        <dbReference type="SAM" id="MobiDB-lite"/>
    </source>
</evidence>
<evidence type="ECO:0000313" key="3">
    <source>
        <dbReference type="Proteomes" id="UP001302602"/>
    </source>
</evidence>
<dbReference type="EMBL" id="MU853227">
    <property type="protein sequence ID" value="KAK4124172.1"/>
    <property type="molecule type" value="Genomic_DNA"/>
</dbReference>
<gene>
    <name evidence="2" type="ORF">N657DRAFT_379643</name>
</gene>
<dbReference type="AlphaFoldDB" id="A0AAN6U0I9"/>
<accession>A0AAN6U0I9</accession>
<protein>
    <submittedName>
        <fullName evidence="2">Uncharacterized protein</fullName>
    </submittedName>
</protein>
<dbReference type="Proteomes" id="UP001302602">
    <property type="component" value="Unassembled WGS sequence"/>
</dbReference>
<reference evidence="2" key="1">
    <citation type="journal article" date="2023" name="Mol. Phylogenet. Evol.">
        <title>Genome-scale phylogeny and comparative genomics of the fungal order Sordariales.</title>
        <authorList>
            <person name="Hensen N."/>
            <person name="Bonometti L."/>
            <person name="Westerberg I."/>
            <person name="Brannstrom I.O."/>
            <person name="Guillou S."/>
            <person name="Cros-Aarteil S."/>
            <person name="Calhoun S."/>
            <person name="Haridas S."/>
            <person name="Kuo A."/>
            <person name="Mondo S."/>
            <person name="Pangilinan J."/>
            <person name="Riley R."/>
            <person name="LaButti K."/>
            <person name="Andreopoulos B."/>
            <person name="Lipzen A."/>
            <person name="Chen C."/>
            <person name="Yan M."/>
            <person name="Daum C."/>
            <person name="Ng V."/>
            <person name="Clum A."/>
            <person name="Steindorff A."/>
            <person name="Ohm R.A."/>
            <person name="Martin F."/>
            <person name="Silar P."/>
            <person name="Natvig D.O."/>
            <person name="Lalanne C."/>
            <person name="Gautier V."/>
            <person name="Ament-Velasquez S.L."/>
            <person name="Kruys A."/>
            <person name="Hutchinson M.I."/>
            <person name="Powell A.J."/>
            <person name="Barry K."/>
            <person name="Miller A.N."/>
            <person name="Grigoriev I.V."/>
            <person name="Debuchy R."/>
            <person name="Gladieux P."/>
            <person name="Hiltunen Thoren M."/>
            <person name="Johannesson H."/>
        </authorList>
    </citation>
    <scope>NUCLEOTIDE SEQUENCE</scope>
    <source>
        <strain evidence="2">CBS 731.68</strain>
    </source>
</reference>
<name>A0AAN6U0I9_9PEZI</name>
<feature type="region of interest" description="Disordered" evidence="1">
    <location>
        <begin position="102"/>
        <end position="133"/>
    </location>
</feature>
<keyword evidence="3" id="KW-1185">Reference proteome</keyword>
<comment type="caution">
    <text evidence="2">The sequence shown here is derived from an EMBL/GenBank/DDBJ whole genome shotgun (WGS) entry which is preliminary data.</text>
</comment>
<proteinExistence type="predicted"/>
<dbReference type="GeneID" id="87823884"/>
<evidence type="ECO:0000313" key="2">
    <source>
        <dbReference type="EMBL" id="KAK4124172.1"/>
    </source>
</evidence>
<feature type="compositionally biased region" description="Basic residues" evidence="1">
    <location>
        <begin position="106"/>
        <end position="120"/>
    </location>
</feature>
<reference evidence="2" key="2">
    <citation type="submission" date="2023-05" db="EMBL/GenBank/DDBJ databases">
        <authorList>
            <consortium name="Lawrence Berkeley National Laboratory"/>
            <person name="Steindorff A."/>
            <person name="Hensen N."/>
            <person name="Bonometti L."/>
            <person name="Westerberg I."/>
            <person name="Brannstrom I.O."/>
            <person name="Guillou S."/>
            <person name="Cros-Aarteil S."/>
            <person name="Calhoun S."/>
            <person name="Haridas S."/>
            <person name="Kuo A."/>
            <person name="Mondo S."/>
            <person name="Pangilinan J."/>
            <person name="Riley R."/>
            <person name="Labutti K."/>
            <person name="Andreopoulos B."/>
            <person name="Lipzen A."/>
            <person name="Chen C."/>
            <person name="Yanf M."/>
            <person name="Daum C."/>
            <person name="Ng V."/>
            <person name="Clum A."/>
            <person name="Ohm R."/>
            <person name="Martin F."/>
            <person name="Silar P."/>
            <person name="Natvig D."/>
            <person name="Lalanne C."/>
            <person name="Gautier V."/>
            <person name="Ament-Velasquez S.L."/>
            <person name="Kruys A."/>
            <person name="Hutchinson M.I."/>
            <person name="Powell A.J."/>
            <person name="Barry K."/>
            <person name="Miller A.N."/>
            <person name="Grigoriev I.V."/>
            <person name="Debuchy R."/>
            <person name="Gladieux P."/>
            <person name="Thoren M.H."/>
            <person name="Johannesson H."/>
        </authorList>
    </citation>
    <scope>NUCLEOTIDE SEQUENCE</scope>
    <source>
        <strain evidence="2">CBS 731.68</strain>
    </source>
</reference>